<dbReference type="Proteomes" id="UP000199310">
    <property type="component" value="Unassembled WGS sequence"/>
</dbReference>
<reference evidence="2" key="1">
    <citation type="submission" date="2016-10" db="EMBL/GenBank/DDBJ databases">
        <authorList>
            <person name="Varghese N."/>
            <person name="Submissions S."/>
        </authorList>
    </citation>
    <scope>NUCLEOTIDE SEQUENCE [LARGE SCALE GENOMIC DNA]</scope>
    <source>
        <strain evidence="2">DSM 3695</strain>
    </source>
</reference>
<proteinExistence type="predicted"/>
<dbReference type="RefSeq" id="WP_089891050.1">
    <property type="nucleotide sequence ID" value="NZ_FOJG01000001.1"/>
</dbReference>
<evidence type="ECO:0000313" key="1">
    <source>
        <dbReference type="EMBL" id="SEW15695.1"/>
    </source>
</evidence>
<name>A0A1I0PN78_9BACT</name>
<dbReference type="EMBL" id="FOJG01000001">
    <property type="protein sequence ID" value="SEW15695.1"/>
    <property type="molecule type" value="Genomic_DNA"/>
</dbReference>
<sequence>MIIKTLNLLHQELTAIGIKDEQFVNGLQNRSPTDGQINWVGQLFNNDKRLFYTPVIFQRNGVLDFQGVSAVVVNGMGRIDQNGASTDRLEKNMNDYLMAHYKLPTVDELRADVKYGHPVLDEFSKLYSVHPQIHYSYWSVYCYGDPPLPEAAISDFRSHEQEQVRFVHYPAEERLNLSHMYALLADPECPRPYFNRNSQDFEPKWLQVDYHPQNIDDDPTKLCYYPDYDLNMVLRTLNVDECNGESSRQKLDRTLRAGIAASVTPVGSKPADAVMLVADPKNKYVIALDFAQRRIEMSTLLAPKDVIEKRELEIGQGKTQRIVKQKQDNGRKQLPG</sequence>
<dbReference type="STRING" id="29529.SAMN04488122_0874"/>
<evidence type="ECO:0000313" key="2">
    <source>
        <dbReference type="Proteomes" id="UP000199310"/>
    </source>
</evidence>
<keyword evidence="2" id="KW-1185">Reference proteome</keyword>
<protein>
    <submittedName>
        <fullName evidence="1">Uncharacterized protein</fullName>
    </submittedName>
</protein>
<dbReference type="AlphaFoldDB" id="A0A1I0PN78"/>
<organism evidence="1 2">
    <name type="scientific">Chitinophaga arvensicola</name>
    <dbReference type="NCBI Taxonomy" id="29529"/>
    <lineage>
        <taxon>Bacteria</taxon>
        <taxon>Pseudomonadati</taxon>
        <taxon>Bacteroidota</taxon>
        <taxon>Chitinophagia</taxon>
        <taxon>Chitinophagales</taxon>
        <taxon>Chitinophagaceae</taxon>
        <taxon>Chitinophaga</taxon>
    </lineage>
</organism>
<accession>A0A1I0PN78</accession>
<gene>
    <name evidence="1" type="ORF">SAMN04488122_0874</name>
</gene>